<dbReference type="FunFam" id="3.40.630.10:FF:000027">
    <property type="entry name" value="N-fatty-acyl-amino acid synthase/hydrolase PM20D1"/>
    <property type="match status" value="1"/>
</dbReference>
<feature type="binding site" evidence="7">
    <location>
        <position position="162"/>
    </location>
    <ligand>
        <name>Zn(2+)</name>
        <dbReference type="ChEBI" id="CHEBI:29105"/>
        <label>1</label>
    </ligand>
</feature>
<feature type="active site" description="Proton acceptor" evidence="6">
    <location>
        <position position="196"/>
    </location>
</feature>
<feature type="binding site" evidence="7">
    <location>
        <position position="502"/>
    </location>
    <ligand>
        <name>Zn(2+)</name>
        <dbReference type="ChEBI" id="CHEBI:29105"/>
        <label>1</label>
    </ligand>
</feature>
<reference evidence="9 10" key="1">
    <citation type="submission" date="2015-10" db="EMBL/GenBank/DDBJ databases">
        <title>Full genome of DAOMC 229536 Phialocephala scopiformis, a fungal endophyte of spruce producing the potent anti-insectan compound rugulosin.</title>
        <authorList>
            <consortium name="DOE Joint Genome Institute"/>
            <person name="Walker A.K."/>
            <person name="Frasz S.L."/>
            <person name="Seifert K.A."/>
            <person name="Miller J.D."/>
            <person name="Mondo S.J."/>
            <person name="Labutti K."/>
            <person name="Lipzen A."/>
            <person name="Dockter R."/>
            <person name="Kennedy M."/>
            <person name="Grigoriev I.V."/>
            <person name="Spatafora J.W."/>
        </authorList>
    </citation>
    <scope>NUCLEOTIDE SEQUENCE [LARGE SCALE GENOMIC DNA]</scope>
    <source>
        <strain evidence="9 10">CBS 120377</strain>
    </source>
</reference>
<dbReference type="PANTHER" id="PTHR45962:SF1">
    <property type="entry name" value="N-FATTY-ACYL-AMINO ACID SYNTHASE_HYDROLASE PM20D1"/>
    <property type="match status" value="1"/>
</dbReference>
<evidence type="ECO:0000256" key="3">
    <source>
        <dbReference type="ARBA" id="ARBA00022723"/>
    </source>
</evidence>
<dbReference type="InterPro" id="IPR017141">
    <property type="entry name" value="Pept_M20_carboxypep"/>
</dbReference>
<gene>
    <name evidence="9" type="ORF">LY89DRAFT_623713</name>
</gene>
<keyword evidence="9" id="KW-0121">Carboxypeptidase</keyword>
<keyword evidence="10" id="KW-1185">Reference proteome</keyword>
<evidence type="ECO:0000256" key="6">
    <source>
        <dbReference type="PIRSR" id="PIRSR037217-1"/>
    </source>
</evidence>
<comment type="similarity">
    <text evidence="1">Belongs to the peptidase M20A family.</text>
</comment>
<keyword evidence="5 7" id="KW-0862">Zinc</keyword>
<dbReference type="STRING" id="149040.A0A194WX78"/>
<feature type="binding site" evidence="7">
    <location>
        <position position="197"/>
    </location>
    <ligand>
        <name>Zn(2+)</name>
        <dbReference type="ChEBI" id="CHEBI:29105"/>
        <label>1</label>
    </ligand>
</feature>
<dbReference type="Pfam" id="PF07687">
    <property type="entry name" value="M20_dimer"/>
    <property type="match status" value="1"/>
</dbReference>
<dbReference type="InterPro" id="IPR047177">
    <property type="entry name" value="Pept_M20A"/>
</dbReference>
<dbReference type="Gene3D" id="3.40.630.10">
    <property type="entry name" value="Zn peptidases"/>
    <property type="match status" value="1"/>
</dbReference>
<dbReference type="CDD" id="cd05674">
    <property type="entry name" value="M20_yscS"/>
    <property type="match status" value="1"/>
</dbReference>
<protein>
    <submittedName>
        <fullName evidence="9">Gly-Xaa carboxypeptidase</fullName>
    </submittedName>
</protein>
<evidence type="ECO:0000313" key="10">
    <source>
        <dbReference type="Proteomes" id="UP000070700"/>
    </source>
</evidence>
<feature type="domain" description="Peptidase M20 dimerisation" evidence="8">
    <location>
        <begin position="247"/>
        <end position="397"/>
    </location>
</feature>
<dbReference type="PIRSF" id="PIRSF037217">
    <property type="entry name" value="Carboxypeptidase_S"/>
    <property type="match status" value="1"/>
</dbReference>
<dbReference type="Proteomes" id="UP000070700">
    <property type="component" value="Unassembled WGS sequence"/>
</dbReference>
<dbReference type="InterPro" id="IPR002933">
    <property type="entry name" value="Peptidase_M20"/>
</dbReference>
<keyword evidence="2" id="KW-0645">Protease</keyword>
<keyword evidence="4" id="KW-0378">Hydrolase</keyword>
<dbReference type="Gene3D" id="3.30.70.360">
    <property type="match status" value="1"/>
</dbReference>
<dbReference type="SUPFAM" id="SSF53187">
    <property type="entry name" value="Zn-dependent exopeptidases"/>
    <property type="match status" value="1"/>
</dbReference>
<dbReference type="EMBL" id="KQ947424">
    <property type="protein sequence ID" value="KUJ12530.1"/>
    <property type="molecule type" value="Genomic_DNA"/>
</dbReference>
<dbReference type="PANTHER" id="PTHR45962">
    <property type="entry name" value="N-FATTY-ACYL-AMINO ACID SYNTHASE/HYDROLASE PM20D1"/>
    <property type="match status" value="1"/>
</dbReference>
<dbReference type="InterPro" id="IPR036264">
    <property type="entry name" value="Bact_exopeptidase_dim_dom"/>
</dbReference>
<name>A0A194WX78_MOLSC</name>
<dbReference type="RefSeq" id="XP_018066885.1">
    <property type="nucleotide sequence ID" value="XM_018211029.1"/>
</dbReference>
<feature type="binding site" evidence="7">
    <location>
        <position position="127"/>
    </location>
    <ligand>
        <name>Zn(2+)</name>
        <dbReference type="ChEBI" id="CHEBI:29105"/>
        <label>2</label>
    </ligand>
</feature>
<dbReference type="GeneID" id="28820755"/>
<keyword evidence="3 7" id="KW-0479">Metal-binding</keyword>
<dbReference type="AlphaFoldDB" id="A0A194WX78"/>
<dbReference type="GO" id="GO:0051603">
    <property type="term" value="P:proteolysis involved in protein catabolic process"/>
    <property type="evidence" value="ECO:0007669"/>
    <property type="project" value="TreeGrafter"/>
</dbReference>
<sequence length="532" mass="59588">MGGILSSLRATSSNGDLIAEQSFFHPTKRQDITKRNVLERFESAAFRDLIAERLSIAVKIPTVTYDEMGRVGEDPRWDVFYEFSKYLKKTFPKVYENLDITTINQHAFLYTWKGSDNSLKPLVFMAHSDVVPASDSTSDRWTHPPFSGHYDGKFIWGRGSADDKCNVIAKLSAFEALLEVDFKPSRTVILALGFDEEGGAEGGYGARCLADRLLQVYGENGVEMILDEGNVAIRNQWGTSFATPGSAEKGYVDISVTIDVDGGHSSTPPDHTSIGYLAQVIQKIEENQFPSRLTSKNPTKAFLQTAAHHAKTMDKNLRDAILDPKSVDKVIVYLNSDFQTRALVRTSTAVDVIEGGVKSNALPETATVLVNHRIAVEESVQTVKDHYSLILTPLAKKWGLSSQNNPENEKQSTDTLAWKSDKMKISVTPHSSLEPSPVSDIKDERFSWLAGTLRGVFGEDVVVAPILGVGNTDTKFYWKLTPQIYRINPYSEKWDPRELMIHTVDERMPIEGMLESIKFYHEFIRVVDERRL</sequence>
<dbReference type="InterPro" id="IPR011650">
    <property type="entry name" value="Peptidase_M20_dimer"/>
</dbReference>
<dbReference type="Pfam" id="PF01546">
    <property type="entry name" value="Peptidase_M20"/>
    <property type="match status" value="1"/>
</dbReference>
<dbReference type="OrthoDB" id="3064516at2759"/>
<evidence type="ECO:0000256" key="4">
    <source>
        <dbReference type="ARBA" id="ARBA00022801"/>
    </source>
</evidence>
<dbReference type="GO" id="GO:0000328">
    <property type="term" value="C:fungal-type vacuole lumen"/>
    <property type="evidence" value="ECO:0007669"/>
    <property type="project" value="TreeGrafter"/>
</dbReference>
<dbReference type="KEGG" id="psco:LY89DRAFT_623713"/>
<feature type="binding site" evidence="7">
    <location>
        <position position="162"/>
    </location>
    <ligand>
        <name>Zn(2+)</name>
        <dbReference type="ChEBI" id="CHEBI:29105"/>
        <label>2</label>
    </ligand>
</feature>
<evidence type="ECO:0000256" key="7">
    <source>
        <dbReference type="PIRSR" id="PIRSR037217-2"/>
    </source>
</evidence>
<dbReference type="Gene3D" id="1.10.150.900">
    <property type="match status" value="1"/>
</dbReference>
<evidence type="ECO:0000313" key="9">
    <source>
        <dbReference type="EMBL" id="KUJ12530.1"/>
    </source>
</evidence>
<feature type="binding site" evidence="7">
    <location>
        <position position="227"/>
    </location>
    <ligand>
        <name>Zn(2+)</name>
        <dbReference type="ChEBI" id="CHEBI:29105"/>
        <label>2</label>
    </ligand>
</feature>
<evidence type="ECO:0000256" key="1">
    <source>
        <dbReference type="ARBA" id="ARBA00006247"/>
    </source>
</evidence>
<evidence type="ECO:0000259" key="8">
    <source>
        <dbReference type="Pfam" id="PF07687"/>
    </source>
</evidence>
<organism evidence="9 10">
    <name type="scientific">Mollisia scopiformis</name>
    <name type="common">Conifer needle endophyte fungus</name>
    <name type="synonym">Phialocephala scopiformis</name>
    <dbReference type="NCBI Taxonomy" id="149040"/>
    <lineage>
        <taxon>Eukaryota</taxon>
        <taxon>Fungi</taxon>
        <taxon>Dikarya</taxon>
        <taxon>Ascomycota</taxon>
        <taxon>Pezizomycotina</taxon>
        <taxon>Leotiomycetes</taxon>
        <taxon>Helotiales</taxon>
        <taxon>Mollisiaceae</taxon>
        <taxon>Mollisia</taxon>
    </lineage>
</organism>
<dbReference type="InterPro" id="IPR001261">
    <property type="entry name" value="ArgE/DapE_CS"/>
</dbReference>
<dbReference type="GO" id="GO:0004181">
    <property type="term" value="F:metallocarboxypeptidase activity"/>
    <property type="evidence" value="ECO:0007669"/>
    <property type="project" value="InterPro"/>
</dbReference>
<dbReference type="InParanoid" id="A0A194WX78"/>
<proteinExistence type="inferred from homology"/>
<dbReference type="GO" id="GO:0046872">
    <property type="term" value="F:metal ion binding"/>
    <property type="evidence" value="ECO:0007669"/>
    <property type="project" value="UniProtKB-KW"/>
</dbReference>
<accession>A0A194WX78</accession>
<feature type="active site" evidence="6">
    <location>
        <position position="129"/>
    </location>
</feature>
<evidence type="ECO:0000256" key="5">
    <source>
        <dbReference type="ARBA" id="ARBA00022833"/>
    </source>
</evidence>
<dbReference type="SUPFAM" id="SSF55031">
    <property type="entry name" value="Bacterial exopeptidase dimerisation domain"/>
    <property type="match status" value="1"/>
</dbReference>
<dbReference type="PROSITE" id="PS00759">
    <property type="entry name" value="ARGE_DAPE_CPG2_2"/>
    <property type="match status" value="1"/>
</dbReference>
<evidence type="ECO:0000256" key="2">
    <source>
        <dbReference type="ARBA" id="ARBA00022670"/>
    </source>
</evidence>